<feature type="transmembrane region" description="Helical" evidence="11">
    <location>
        <begin position="21"/>
        <end position="41"/>
    </location>
</feature>
<dbReference type="InterPro" id="IPR037682">
    <property type="entry name" value="TonB_C"/>
</dbReference>
<dbReference type="HOGENOM" id="CLU_076057_2_2_4"/>
<evidence type="ECO:0000256" key="7">
    <source>
        <dbReference type="ARBA" id="ARBA00022927"/>
    </source>
</evidence>
<evidence type="ECO:0000256" key="5">
    <source>
        <dbReference type="ARBA" id="ARBA00022519"/>
    </source>
</evidence>
<dbReference type="InterPro" id="IPR051045">
    <property type="entry name" value="TonB-dependent_transducer"/>
</dbReference>
<reference evidence="13" key="1">
    <citation type="submission" date="2011-10" db="EMBL/GenBank/DDBJ databases">
        <title>The Genome Sequence of Oxalobacter formigenes HOxBLS.</title>
        <authorList>
            <consortium name="The Broad Institute Genome Sequencing Platform"/>
            <person name="Earl A."/>
            <person name="Ward D."/>
            <person name="Feldgarden M."/>
            <person name="Gevers D."/>
            <person name="Allison M.J."/>
            <person name="Humphrey S."/>
            <person name="Young S.K."/>
            <person name="Zeng Q."/>
            <person name="Gargeya S."/>
            <person name="Fitzgerald M."/>
            <person name="Haas B."/>
            <person name="Abouelleil A."/>
            <person name="Alvarado L."/>
            <person name="Arachchi H.M."/>
            <person name="Berlin A."/>
            <person name="Brown A."/>
            <person name="Chapman S.B."/>
            <person name="Chen Z."/>
            <person name="Dunbar C."/>
            <person name="Freedman E."/>
            <person name="Gearin G."/>
            <person name="Goldberg J."/>
            <person name="Griggs A."/>
            <person name="Gujja S."/>
            <person name="Heiman D."/>
            <person name="Howarth C."/>
            <person name="Larson L."/>
            <person name="Lui A."/>
            <person name="MacDonald P.J.P."/>
            <person name="Montmayeur A."/>
            <person name="Murphy C."/>
            <person name="Neiman D."/>
            <person name="Pearson M."/>
            <person name="Priest M."/>
            <person name="Roberts A."/>
            <person name="Saif S."/>
            <person name="Shea T."/>
            <person name="Shenoy N."/>
            <person name="Sisk P."/>
            <person name="Stolte C."/>
            <person name="Sykes S."/>
            <person name="Wortman J."/>
            <person name="Nusbaum C."/>
            <person name="Birren B."/>
        </authorList>
    </citation>
    <scope>NUCLEOTIDE SEQUENCE [LARGE SCALE GENOMIC DNA]</scope>
    <source>
        <strain evidence="13">HOxBLS</strain>
    </source>
</reference>
<dbReference type="GO" id="GO:0005886">
    <property type="term" value="C:plasma membrane"/>
    <property type="evidence" value="ECO:0007669"/>
    <property type="project" value="UniProtKB-SubCell"/>
</dbReference>
<evidence type="ECO:0000256" key="3">
    <source>
        <dbReference type="ARBA" id="ARBA00022448"/>
    </source>
</evidence>
<accession>C3X2T4</accession>
<dbReference type="Proteomes" id="UP000003973">
    <property type="component" value="Unassembled WGS sequence"/>
</dbReference>
<dbReference type="PANTHER" id="PTHR33446">
    <property type="entry name" value="PROTEIN TONB-RELATED"/>
    <property type="match status" value="1"/>
</dbReference>
<dbReference type="EMBL" id="ACDP02000023">
    <property type="protein sequence ID" value="EEO27520.2"/>
    <property type="molecule type" value="Genomic_DNA"/>
</dbReference>
<dbReference type="AlphaFoldDB" id="C3X2T4"/>
<keyword evidence="6 11" id="KW-0812">Transmembrane</keyword>
<feature type="compositionally biased region" description="Basic and acidic residues" evidence="10">
    <location>
        <begin position="142"/>
        <end position="161"/>
    </location>
</feature>
<keyword evidence="7" id="KW-0653">Protein transport</keyword>
<protein>
    <submittedName>
        <fullName evidence="13">TonB family domain-containing protein</fullName>
    </submittedName>
</protein>
<keyword evidence="8 11" id="KW-1133">Transmembrane helix</keyword>
<evidence type="ECO:0000256" key="2">
    <source>
        <dbReference type="ARBA" id="ARBA00006555"/>
    </source>
</evidence>
<dbReference type="Gene3D" id="3.30.1150.10">
    <property type="match status" value="1"/>
</dbReference>
<keyword evidence="9 11" id="KW-0472">Membrane</keyword>
<dbReference type="eggNOG" id="COG0810">
    <property type="taxonomic scope" value="Bacteria"/>
</dbReference>
<dbReference type="PROSITE" id="PS52015">
    <property type="entry name" value="TONB_CTD"/>
    <property type="match status" value="1"/>
</dbReference>
<evidence type="ECO:0000256" key="1">
    <source>
        <dbReference type="ARBA" id="ARBA00004383"/>
    </source>
</evidence>
<feature type="region of interest" description="Disordered" evidence="10">
    <location>
        <begin position="61"/>
        <end position="197"/>
    </location>
</feature>
<evidence type="ECO:0000256" key="11">
    <source>
        <dbReference type="SAM" id="Phobius"/>
    </source>
</evidence>
<dbReference type="SUPFAM" id="SSF74653">
    <property type="entry name" value="TolA/TonB C-terminal domain"/>
    <property type="match status" value="1"/>
</dbReference>
<evidence type="ECO:0000259" key="12">
    <source>
        <dbReference type="PROSITE" id="PS52015"/>
    </source>
</evidence>
<dbReference type="RefSeq" id="WP_020995167.1">
    <property type="nucleotide sequence ID" value="NZ_CABMNL010000001.1"/>
</dbReference>
<evidence type="ECO:0000256" key="10">
    <source>
        <dbReference type="SAM" id="MobiDB-lite"/>
    </source>
</evidence>
<comment type="subcellular location">
    <subcellularLocation>
        <location evidence="1">Cell inner membrane</location>
        <topology evidence="1">Single-pass membrane protein</topology>
        <orientation evidence="1">Periplasmic side</orientation>
    </subcellularLocation>
</comment>
<dbReference type="PANTHER" id="PTHR33446:SF2">
    <property type="entry name" value="PROTEIN TONB"/>
    <property type="match status" value="1"/>
</dbReference>
<keyword evidence="3" id="KW-0813">Transport</keyword>
<comment type="caution">
    <text evidence="13">The sequence shown here is derived from an EMBL/GenBank/DDBJ whole genome shotgun (WGS) entry which is preliminary data.</text>
</comment>
<feature type="compositionally biased region" description="Gly residues" evidence="10">
    <location>
        <begin position="180"/>
        <end position="197"/>
    </location>
</feature>
<name>C3X2T4_9BURK</name>
<keyword evidence="14" id="KW-1185">Reference proteome</keyword>
<dbReference type="Pfam" id="PF03544">
    <property type="entry name" value="TonB_C"/>
    <property type="match status" value="1"/>
</dbReference>
<evidence type="ECO:0000256" key="8">
    <source>
        <dbReference type="ARBA" id="ARBA00022989"/>
    </source>
</evidence>
<dbReference type="GO" id="GO:0055085">
    <property type="term" value="P:transmembrane transport"/>
    <property type="evidence" value="ECO:0007669"/>
    <property type="project" value="InterPro"/>
</dbReference>
<gene>
    <name evidence="13" type="ORF">OFAG_00673</name>
</gene>
<evidence type="ECO:0000256" key="4">
    <source>
        <dbReference type="ARBA" id="ARBA00022475"/>
    </source>
</evidence>
<keyword evidence="4" id="KW-1003">Cell membrane</keyword>
<dbReference type="GO" id="GO:0015031">
    <property type="term" value="P:protein transport"/>
    <property type="evidence" value="ECO:0007669"/>
    <property type="project" value="UniProtKB-KW"/>
</dbReference>
<evidence type="ECO:0000313" key="14">
    <source>
        <dbReference type="Proteomes" id="UP000003973"/>
    </source>
</evidence>
<keyword evidence="5" id="KW-0997">Cell inner membrane</keyword>
<dbReference type="InterPro" id="IPR006260">
    <property type="entry name" value="TonB/TolA_C"/>
</dbReference>
<comment type="similarity">
    <text evidence="2">Belongs to the TonB family.</text>
</comment>
<feature type="compositionally biased region" description="Basic and acidic residues" evidence="10">
    <location>
        <begin position="77"/>
        <end position="90"/>
    </location>
</feature>
<organism evidence="13 14">
    <name type="scientific">Oxalobacter paraformigenes</name>
    <dbReference type="NCBI Taxonomy" id="556268"/>
    <lineage>
        <taxon>Bacteria</taxon>
        <taxon>Pseudomonadati</taxon>
        <taxon>Pseudomonadota</taxon>
        <taxon>Betaproteobacteria</taxon>
        <taxon>Burkholderiales</taxon>
        <taxon>Oxalobacteraceae</taxon>
        <taxon>Oxalobacter</taxon>
    </lineage>
</organism>
<dbReference type="NCBIfam" id="TIGR01352">
    <property type="entry name" value="tonB_Cterm"/>
    <property type="match status" value="1"/>
</dbReference>
<evidence type="ECO:0000313" key="13">
    <source>
        <dbReference type="EMBL" id="EEO27520.2"/>
    </source>
</evidence>
<sequence length="292" mass="30768">MNKADKPFVSPWATLRVSRESGICLVLALAVHLFFIGWIGWTGGDEKPAIAAPVMGVLVSGDGESGGRAGNRPGNGKKREGTRPEIRRPEGAAVASGAFPSGMKKDVSGKREGRKIRPDSEDRATSADGIAVPAEESSGAVRTEKALFGRAGNDGREKRVEPGSAGHSPVKGNAGKTVENGGGQRGGGSGNADGSGGTAMPYADAGFFSNPKPPYPAVSRRMGEEGLVLLSVYIRADGHVADVKVKRSSGFSRLDESALKTVRHWRYVPAKKDGRPVAFRYVQPIRFSLNDE</sequence>
<evidence type="ECO:0000256" key="6">
    <source>
        <dbReference type="ARBA" id="ARBA00022692"/>
    </source>
</evidence>
<evidence type="ECO:0000256" key="9">
    <source>
        <dbReference type="ARBA" id="ARBA00023136"/>
    </source>
</evidence>
<proteinExistence type="inferred from homology"/>
<feature type="compositionally biased region" description="Basic and acidic residues" evidence="10">
    <location>
        <begin position="103"/>
        <end position="125"/>
    </location>
</feature>
<feature type="domain" description="TonB C-terminal" evidence="12">
    <location>
        <begin position="200"/>
        <end position="292"/>
    </location>
</feature>